<dbReference type="InterPro" id="IPR009006">
    <property type="entry name" value="Ala_racemase/Decarboxylase_C"/>
</dbReference>
<sequence>MSISDLAHAPEVLAHAPDGSVSFDGADLARLAADHGTPTWVISASQLRHNYTVLHAALSARLSRPVIAYSMKANNNRAVVQTMAGLGAAMDCSSEHELALAVSAGVPAGKVIINGNGKSRAYLTAAIRTGVWQINVDSIAEVGRIRAIARELGVTVPCAVRLKLSYTTLLERDPSYERTLRVAEGKFGSSTRSGDAEAVVKAVLAAEELEFVGVTHHAGFPGIRADYTAERQLMHQTLCAQEIVEFARLLRRATGVTVPRINLGGGLRSGRSVYLSTPGNGTDGEFRALPRPEEYAEAIAAGLVQADWDPIVQFETGGFQVGNAVLLLARVQDVKDVTRPRERRYVTLDCAMTMFTGRGLNRVGFPVIAVGQRPDAPVHPLPVELVGPTCAYDSVAEDILLPDVREGGLVALLNHGAYCEVLSTQFNGFPRPAVVYVDDGVVRPARRRETLADIWERESAGLDLWPAGGTA</sequence>
<dbReference type="PANTHER" id="PTHR43727">
    <property type="entry name" value="DIAMINOPIMELATE DECARBOXYLASE"/>
    <property type="match status" value="1"/>
</dbReference>
<keyword evidence="2" id="KW-0210">Decarboxylase</keyword>
<keyword evidence="5 8" id="KW-0456">Lyase</keyword>
<keyword evidence="4" id="KW-0028">Amino-acid biosynthesis</keyword>
<dbReference type="GO" id="GO:0008836">
    <property type="term" value="F:diaminopimelate decarboxylase activity"/>
    <property type="evidence" value="ECO:0007669"/>
    <property type="project" value="UniProtKB-EC"/>
</dbReference>
<dbReference type="Gene3D" id="3.20.20.10">
    <property type="entry name" value="Alanine racemase"/>
    <property type="match status" value="1"/>
</dbReference>
<feature type="active site" description="Proton donor" evidence="6">
    <location>
        <position position="390"/>
    </location>
</feature>
<protein>
    <submittedName>
        <fullName evidence="8">Diaminopimelate decarboxylase</fullName>
        <ecNumber evidence="8">4.1.1.20</ecNumber>
    </submittedName>
</protein>
<evidence type="ECO:0000313" key="8">
    <source>
        <dbReference type="EMBL" id="MBG6085988.1"/>
    </source>
</evidence>
<dbReference type="PANTHER" id="PTHR43727:SF2">
    <property type="entry name" value="GROUP IV DECARBOXYLASE"/>
    <property type="match status" value="1"/>
</dbReference>
<dbReference type="AlphaFoldDB" id="A0A931DFU7"/>
<evidence type="ECO:0000313" key="9">
    <source>
        <dbReference type="Proteomes" id="UP000614047"/>
    </source>
</evidence>
<reference evidence="8" key="1">
    <citation type="submission" date="2020-11" db="EMBL/GenBank/DDBJ databases">
        <title>Sequencing the genomes of 1000 actinobacteria strains.</title>
        <authorList>
            <person name="Klenk H.-P."/>
        </authorList>
    </citation>
    <scope>NUCLEOTIDE SEQUENCE</scope>
    <source>
        <strain evidence="8">DSM 43175</strain>
    </source>
</reference>
<evidence type="ECO:0000256" key="2">
    <source>
        <dbReference type="ARBA" id="ARBA00022793"/>
    </source>
</evidence>
<proteinExistence type="predicted"/>
<feature type="modified residue" description="N6-(pyridoxal phosphate)lysine" evidence="6">
    <location>
        <position position="72"/>
    </location>
</feature>
<evidence type="ECO:0000259" key="7">
    <source>
        <dbReference type="Pfam" id="PF02784"/>
    </source>
</evidence>
<dbReference type="PRINTS" id="PR01181">
    <property type="entry name" value="DAPDCRBXLASE"/>
</dbReference>
<dbReference type="RefSeq" id="WP_197009049.1">
    <property type="nucleotide sequence ID" value="NZ_BAABES010000014.1"/>
</dbReference>
<dbReference type="InterPro" id="IPR000183">
    <property type="entry name" value="Orn/DAP/Arg_de-COase"/>
</dbReference>
<keyword evidence="9" id="KW-1185">Reference proteome</keyword>
<dbReference type="InterPro" id="IPR029066">
    <property type="entry name" value="PLP-binding_barrel"/>
</dbReference>
<evidence type="ECO:0000256" key="6">
    <source>
        <dbReference type="PIRSR" id="PIRSR600183-50"/>
    </source>
</evidence>
<dbReference type="SUPFAM" id="SSF50621">
    <property type="entry name" value="Alanine racemase C-terminal domain-like"/>
    <property type="match status" value="1"/>
</dbReference>
<keyword evidence="4" id="KW-0457">Lysine biosynthesis</keyword>
<dbReference type="InterPro" id="IPR002986">
    <property type="entry name" value="DAP_deCOOHase_LysA"/>
</dbReference>
<accession>A0A931DFU7</accession>
<dbReference type="Proteomes" id="UP000614047">
    <property type="component" value="Unassembled WGS sequence"/>
</dbReference>
<dbReference type="Gene3D" id="2.40.37.10">
    <property type="entry name" value="Lyase, Ornithine Decarboxylase, Chain A, domain 1"/>
    <property type="match status" value="1"/>
</dbReference>
<name>A0A931DFU7_9ACTN</name>
<dbReference type="PRINTS" id="PR01179">
    <property type="entry name" value="ODADCRBXLASE"/>
</dbReference>
<evidence type="ECO:0000256" key="3">
    <source>
        <dbReference type="ARBA" id="ARBA00022898"/>
    </source>
</evidence>
<organism evidence="8 9">
    <name type="scientific">Actinomadura viridis</name>
    <dbReference type="NCBI Taxonomy" id="58110"/>
    <lineage>
        <taxon>Bacteria</taxon>
        <taxon>Bacillati</taxon>
        <taxon>Actinomycetota</taxon>
        <taxon>Actinomycetes</taxon>
        <taxon>Streptosporangiales</taxon>
        <taxon>Thermomonosporaceae</taxon>
        <taxon>Actinomadura</taxon>
    </lineage>
</organism>
<comment type="cofactor">
    <cofactor evidence="1 6">
        <name>pyridoxal 5'-phosphate</name>
        <dbReference type="ChEBI" id="CHEBI:597326"/>
    </cofactor>
</comment>
<dbReference type="EC" id="4.1.1.20" evidence="8"/>
<dbReference type="Pfam" id="PF02784">
    <property type="entry name" value="Orn_Arg_deC_N"/>
    <property type="match status" value="1"/>
</dbReference>
<dbReference type="InterPro" id="IPR022644">
    <property type="entry name" value="De-COase2_N"/>
</dbReference>
<dbReference type="GO" id="GO:0009089">
    <property type="term" value="P:lysine biosynthetic process via diaminopimelate"/>
    <property type="evidence" value="ECO:0007669"/>
    <property type="project" value="InterPro"/>
</dbReference>
<evidence type="ECO:0000256" key="5">
    <source>
        <dbReference type="ARBA" id="ARBA00023239"/>
    </source>
</evidence>
<dbReference type="EMBL" id="JADOUA010000001">
    <property type="protein sequence ID" value="MBG6085988.1"/>
    <property type="molecule type" value="Genomic_DNA"/>
</dbReference>
<evidence type="ECO:0000256" key="4">
    <source>
        <dbReference type="ARBA" id="ARBA00023154"/>
    </source>
</evidence>
<comment type="caution">
    <text evidence="8">The sequence shown here is derived from an EMBL/GenBank/DDBJ whole genome shotgun (WGS) entry which is preliminary data.</text>
</comment>
<dbReference type="SUPFAM" id="SSF51419">
    <property type="entry name" value="PLP-binding barrel"/>
    <property type="match status" value="1"/>
</dbReference>
<gene>
    <name evidence="8" type="ORF">IW256_000101</name>
</gene>
<feature type="domain" description="Orn/DAP/Arg decarboxylase 2 N-terminal" evidence="7">
    <location>
        <begin position="57"/>
        <end position="269"/>
    </location>
</feature>
<keyword evidence="3 6" id="KW-0663">Pyridoxal phosphate</keyword>
<evidence type="ECO:0000256" key="1">
    <source>
        <dbReference type="ARBA" id="ARBA00001933"/>
    </source>
</evidence>